<gene>
    <name evidence="1" type="ORF">OD750_025730</name>
</gene>
<dbReference type="SUPFAM" id="SSF53448">
    <property type="entry name" value="Nucleotide-diphospho-sugar transferases"/>
    <property type="match status" value="1"/>
</dbReference>
<dbReference type="InterPro" id="IPR050587">
    <property type="entry name" value="GNT1/Glycosyltrans_8"/>
</dbReference>
<dbReference type="Gene3D" id="3.90.550.10">
    <property type="entry name" value="Spore Coat Polysaccharide Biosynthesis Protein SpsA, Chain A"/>
    <property type="match status" value="1"/>
</dbReference>
<evidence type="ECO:0000313" key="2">
    <source>
        <dbReference type="Proteomes" id="UP001139971"/>
    </source>
</evidence>
<dbReference type="GO" id="GO:0016757">
    <property type="term" value="F:glycosyltransferase activity"/>
    <property type="evidence" value="ECO:0007669"/>
    <property type="project" value="InterPro"/>
</dbReference>
<reference evidence="1" key="1">
    <citation type="submission" date="2023-02" db="EMBL/GenBank/DDBJ databases">
        <title>Tahibacter soli sp. nov. isolated from soil.</title>
        <authorList>
            <person name="Baek J.H."/>
            <person name="Lee J.K."/>
            <person name="Choi D.G."/>
            <person name="Jeon C.O."/>
        </authorList>
    </citation>
    <scope>NUCLEOTIDE SEQUENCE</scope>
    <source>
        <strain evidence="1">BL</strain>
    </source>
</reference>
<dbReference type="AlphaFoldDB" id="A0A9X3YPD6"/>
<sequence>MTAPRDCLVTIADDGFAAGAQMLLFSFFRYNPWFRGDVVVVLGGALAAHRRERLQALAPVRFVEPGADLAARVSALAQAIPELRLAGPRFASLDAFGLADYDRVVYVDSDAFVVGDVSALFRTDAPLVACGDGSRYDEALGDAAAARAANRARYGAALGDCFNTGVLSIGRPLLDRAVRDELVATIDPATWRDVETLGWTDQLILNRRFAGTATLFDGRYNYMPILEAKIRRVDGLAFNDARIVHMAGRDKPWLPAPPGRPPSLEKFHELWRQLAELMPDHDDTDAAAHLAAEARAMQGVMRPRTELEASP</sequence>
<dbReference type="InterPro" id="IPR002495">
    <property type="entry name" value="Glyco_trans_8"/>
</dbReference>
<dbReference type="Proteomes" id="UP001139971">
    <property type="component" value="Unassembled WGS sequence"/>
</dbReference>
<dbReference type="Pfam" id="PF01501">
    <property type="entry name" value="Glyco_transf_8"/>
    <property type="match status" value="1"/>
</dbReference>
<evidence type="ECO:0000313" key="1">
    <source>
        <dbReference type="EMBL" id="MDC8015939.1"/>
    </source>
</evidence>
<keyword evidence="2" id="KW-1185">Reference proteome</keyword>
<name>A0A9X3YPD6_9GAMM</name>
<accession>A0A9X3YPD6</accession>
<comment type="caution">
    <text evidence="1">The sequence shown here is derived from an EMBL/GenBank/DDBJ whole genome shotgun (WGS) entry which is preliminary data.</text>
</comment>
<dbReference type="InterPro" id="IPR029044">
    <property type="entry name" value="Nucleotide-diphossugar_trans"/>
</dbReference>
<dbReference type="EMBL" id="JAOVZO020000023">
    <property type="protein sequence ID" value="MDC8015939.1"/>
    <property type="molecule type" value="Genomic_DNA"/>
</dbReference>
<proteinExistence type="predicted"/>
<protein>
    <submittedName>
        <fullName evidence="1">Glycosyltransferase</fullName>
    </submittedName>
</protein>
<organism evidence="1 2">
    <name type="scientific">Tahibacter soli</name>
    <dbReference type="NCBI Taxonomy" id="2983605"/>
    <lineage>
        <taxon>Bacteria</taxon>
        <taxon>Pseudomonadati</taxon>
        <taxon>Pseudomonadota</taxon>
        <taxon>Gammaproteobacteria</taxon>
        <taxon>Lysobacterales</taxon>
        <taxon>Rhodanobacteraceae</taxon>
        <taxon>Tahibacter</taxon>
    </lineage>
</organism>
<dbReference type="RefSeq" id="WP_263543571.1">
    <property type="nucleotide sequence ID" value="NZ_JAOVZO020000023.1"/>
</dbReference>
<dbReference type="PANTHER" id="PTHR11183">
    <property type="entry name" value="GLYCOGENIN SUBFAMILY MEMBER"/>
    <property type="match status" value="1"/>
</dbReference>